<feature type="region of interest" description="Disordered" evidence="6">
    <location>
        <begin position="96"/>
        <end position="126"/>
    </location>
</feature>
<evidence type="ECO:0000256" key="6">
    <source>
        <dbReference type="SAM" id="MobiDB-lite"/>
    </source>
</evidence>
<dbReference type="STRING" id="61424.A0A2T9Y1T0"/>
<feature type="compositionally biased region" description="Basic and acidic residues" evidence="6">
    <location>
        <begin position="556"/>
        <end position="580"/>
    </location>
</feature>
<dbReference type="Pfam" id="PF19252">
    <property type="entry name" value="HIND"/>
    <property type="match status" value="1"/>
</dbReference>
<evidence type="ECO:0000313" key="7">
    <source>
        <dbReference type="EMBL" id="PVU86273.1"/>
    </source>
</evidence>
<feature type="compositionally biased region" description="Basic and acidic residues" evidence="6">
    <location>
        <begin position="398"/>
        <end position="411"/>
    </location>
</feature>
<feature type="compositionally biased region" description="Basic and acidic residues" evidence="6">
    <location>
        <begin position="455"/>
        <end position="466"/>
    </location>
</feature>
<dbReference type="GO" id="GO:0000481">
    <property type="term" value="P:maturation of 5S rRNA"/>
    <property type="evidence" value="ECO:0007669"/>
    <property type="project" value="TreeGrafter"/>
</dbReference>
<name>A0A2T9Y1T0_9FUNG</name>
<feature type="region of interest" description="Disordered" evidence="6">
    <location>
        <begin position="261"/>
        <end position="283"/>
    </location>
</feature>
<evidence type="ECO:0008006" key="9">
    <source>
        <dbReference type="Google" id="ProtNLM"/>
    </source>
</evidence>
<feature type="region of interest" description="Disordered" evidence="6">
    <location>
        <begin position="532"/>
        <end position="580"/>
    </location>
</feature>
<feature type="compositionally biased region" description="Acidic residues" evidence="6">
    <location>
        <begin position="436"/>
        <end position="448"/>
    </location>
</feature>
<dbReference type="InterPro" id="IPR045347">
    <property type="entry name" value="HIND"/>
</dbReference>
<dbReference type="AlphaFoldDB" id="A0A2T9Y1T0"/>
<evidence type="ECO:0000313" key="8">
    <source>
        <dbReference type="Proteomes" id="UP000245699"/>
    </source>
</evidence>
<dbReference type="Pfam" id="PF03343">
    <property type="entry name" value="SART-1"/>
    <property type="match status" value="1"/>
</dbReference>
<keyword evidence="4" id="KW-0508">mRNA splicing</keyword>
<evidence type="ECO:0000256" key="5">
    <source>
        <dbReference type="ARBA" id="ARBA00023242"/>
    </source>
</evidence>
<evidence type="ECO:0000256" key="2">
    <source>
        <dbReference type="ARBA" id="ARBA00006076"/>
    </source>
</evidence>
<keyword evidence="8" id="KW-1185">Reference proteome</keyword>
<feature type="region of interest" description="Disordered" evidence="6">
    <location>
        <begin position="43"/>
        <end position="81"/>
    </location>
</feature>
<dbReference type="InterPro" id="IPR005011">
    <property type="entry name" value="SNU66/SART1"/>
</dbReference>
<gene>
    <name evidence="7" type="ORF">BB559_006571</name>
</gene>
<dbReference type="EMBL" id="MBFT01000943">
    <property type="protein sequence ID" value="PVU86273.1"/>
    <property type="molecule type" value="Genomic_DNA"/>
</dbReference>
<feature type="compositionally biased region" description="Basic and acidic residues" evidence="6">
    <location>
        <begin position="532"/>
        <end position="543"/>
    </location>
</feature>
<evidence type="ECO:0000256" key="4">
    <source>
        <dbReference type="ARBA" id="ARBA00023187"/>
    </source>
</evidence>
<feature type="compositionally biased region" description="Basic and acidic residues" evidence="6">
    <location>
        <begin position="96"/>
        <end position="115"/>
    </location>
</feature>
<dbReference type="OrthoDB" id="5583at2759"/>
<feature type="compositionally biased region" description="Low complexity" evidence="6">
    <location>
        <begin position="261"/>
        <end position="270"/>
    </location>
</feature>
<evidence type="ECO:0000256" key="3">
    <source>
        <dbReference type="ARBA" id="ARBA00022664"/>
    </source>
</evidence>
<dbReference type="PANTHER" id="PTHR14152:SF5">
    <property type="entry name" value="U4_U6.U5 TRI-SNRNP-ASSOCIATED PROTEIN 1"/>
    <property type="match status" value="1"/>
</dbReference>
<protein>
    <recommendedName>
        <fullName evidence="9">SART-1 protein</fullName>
    </recommendedName>
</protein>
<comment type="similarity">
    <text evidence="2">Belongs to the SNU66/SART1 family.</text>
</comment>
<comment type="caution">
    <text evidence="7">The sequence shown here is derived from an EMBL/GenBank/DDBJ whole genome shotgun (WGS) entry which is preliminary data.</text>
</comment>
<accession>A0A2T9Y1T0</accession>
<feature type="compositionally biased region" description="Polar residues" evidence="6">
    <location>
        <begin position="412"/>
        <end position="423"/>
    </location>
</feature>
<feature type="compositionally biased region" description="Polar residues" evidence="6">
    <location>
        <begin position="676"/>
        <end position="689"/>
    </location>
</feature>
<proteinExistence type="inferred from homology"/>
<organism evidence="7 8">
    <name type="scientific">Furculomyces boomerangus</name>
    <dbReference type="NCBI Taxonomy" id="61424"/>
    <lineage>
        <taxon>Eukaryota</taxon>
        <taxon>Fungi</taxon>
        <taxon>Fungi incertae sedis</taxon>
        <taxon>Zoopagomycota</taxon>
        <taxon>Kickxellomycotina</taxon>
        <taxon>Harpellomycetes</taxon>
        <taxon>Harpellales</taxon>
        <taxon>Harpellaceae</taxon>
        <taxon>Furculomyces</taxon>
    </lineage>
</organism>
<dbReference type="PANTHER" id="PTHR14152">
    <property type="entry name" value="SQUAMOUS CELL CARCINOMA ANTIGEN RECOGNISED BY CYTOTOXIC T LYMPHOCYTES"/>
    <property type="match status" value="1"/>
</dbReference>
<dbReference type="Proteomes" id="UP000245699">
    <property type="component" value="Unassembled WGS sequence"/>
</dbReference>
<feature type="region of interest" description="Disordered" evidence="6">
    <location>
        <begin position="387"/>
        <end position="475"/>
    </location>
</feature>
<evidence type="ECO:0000256" key="1">
    <source>
        <dbReference type="ARBA" id="ARBA00004123"/>
    </source>
</evidence>
<feature type="compositionally biased region" description="Basic and acidic residues" evidence="6">
    <location>
        <begin position="43"/>
        <end position="70"/>
    </location>
</feature>
<keyword evidence="5" id="KW-0539">Nucleus</keyword>
<dbReference type="GO" id="GO:0046540">
    <property type="term" value="C:U4/U6 x U5 tri-snRNP complex"/>
    <property type="evidence" value="ECO:0007669"/>
    <property type="project" value="InterPro"/>
</dbReference>
<keyword evidence="3" id="KW-0507">mRNA processing</keyword>
<reference evidence="7 8" key="1">
    <citation type="journal article" date="2018" name="MBio">
        <title>Comparative Genomics Reveals the Core Gene Toolbox for the Fungus-Insect Symbiosis.</title>
        <authorList>
            <person name="Wang Y."/>
            <person name="Stata M."/>
            <person name="Wang W."/>
            <person name="Stajich J.E."/>
            <person name="White M.M."/>
            <person name="Moncalvo J.M."/>
        </authorList>
    </citation>
    <scope>NUCLEOTIDE SEQUENCE [LARGE SCALE GENOMIC DNA]</scope>
    <source>
        <strain evidence="7 8">AUS-77-4</strain>
    </source>
</reference>
<comment type="subcellular location">
    <subcellularLocation>
        <location evidence="1">Nucleus</location>
    </subcellularLocation>
</comment>
<sequence length="689" mass="78061">MTDDVSLSIEETNKLRISLGLKPLDSGKSKSKDEVAVENFKKLKEEEEANARKQDLLKRIERSKNKRDEMSLSGKGLGDLDEMEVDDPYAWVEKSREKQKNIEQQLEKNKKLDLKKQRKNQPKYSSENLEGLKVVHDLSEIQLGEEEILILKDQSISQLEELGDELQSERLAEKIRLENNAKLKRQLKEHGTFGMAYDDLASGINFVDRSYLNEDLENETKFQLGAGGVISAGSFGGQDKHMGANENKGILMNAFSIQKSKSSSQSNGSSRIKKNKNVSKVKAVAGRRKRDDELVGGWGVDEEKTNELNKQAQFKEFYEKTSTQSFVDDYELQELISKARKTKVEYNLALSAIEEAPNSENIDKDDDRYGSGGLLLSSTTEFVEKVGSVADAIPQPETKSRSESKKAKENQMGENSNDISEANTVEMGEASLVNEVSDEEMDGNDEYPESVTDSKSTDDTKNADLDKDADEEPLVGKGIASALKLLMNKGIVRTKTEEEIQREKDNNQKQQWLIDSKKRELIRTIEQDKAKMIRKQEYLDSRKGSKKSRLSSGAGSERKSGVPEKEMKRLHDSERAEREYLREQEELMKNYKPSFKLEYRDEDGRELTPKEAFKDFAHQFHGKFPGKKKADKAQARIQREKETELLNSTERTVKMGQVWENSRKKQSSAHVVLTVGNKTGLGNASLQKK</sequence>
<feature type="region of interest" description="Disordered" evidence="6">
    <location>
        <begin position="660"/>
        <end position="689"/>
    </location>
</feature>
<dbReference type="GO" id="GO:0045292">
    <property type="term" value="P:mRNA cis splicing, via spliceosome"/>
    <property type="evidence" value="ECO:0007669"/>
    <property type="project" value="TreeGrafter"/>
</dbReference>